<comment type="caution">
    <text evidence="2">The sequence shown here is derived from an EMBL/GenBank/DDBJ whole genome shotgun (WGS) entry which is preliminary data.</text>
</comment>
<evidence type="ECO:0000256" key="1">
    <source>
        <dbReference type="SAM" id="MobiDB-lite"/>
    </source>
</evidence>
<feature type="compositionally biased region" description="Basic and acidic residues" evidence="1">
    <location>
        <begin position="1"/>
        <end position="17"/>
    </location>
</feature>
<evidence type="ECO:0000313" key="2">
    <source>
        <dbReference type="EMBL" id="PRP80535.1"/>
    </source>
</evidence>
<name>A0A2P6N9B0_9EUKA</name>
<dbReference type="Proteomes" id="UP000241769">
    <property type="component" value="Unassembled WGS sequence"/>
</dbReference>
<feature type="compositionally biased region" description="Polar residues" evidence="1">
    <location>
        <begin position="44"/>
        <end position="67"/>
    </location>
</feature>
<proteinExistence type="predicted"/>
<evidence type="ECO:0000313" key="3">
    <source>
        <dbReference type="Proteomes" id="UP000241769"/>
    </source>
</evidence>
<gene>
    <name evidence="2" type="ORF">PROFUN_11848</name>
</gene>
<accession>A0A2P6N9B0</accession>
<keyword evidence="3" id="KW-1185">Reference proteome</keyword>
<sequence length="179" mass="20017">MRGFVREKTHEERRETGGRTPSNHDGQLRAVSGGFRRRRKEESSCNYLPSNNRITTPSHTGQMTKTPIQRSRSVVVINGNMASSSSSNISPPIERTGACVHINARQMNSTDDREEAFYITEVDHMSRSEAAQQPASHTTILKSIEYNSASLVVTSRAAFSDKLNPAERLNISTPRFLLR</sequence>
<protein>
    <submittedName>
        <fullName evidence="2">Uncharacterized protein</fullName>
    </submittedName>
</protein>
<feature type="region of interest" description="Disordered" evidence="1">
    <location>
        <begin position="1"/>
        <end position="67"/>
    </location>
</feature>
<organism evidence="2 3">
    <name type="scientific">Planoprotostelium fungivorum</name>
    <dbReference type="NCBI Taxonomy" id="1890364"/>
    <lineage>
        <taxon>Eukaryota</taxon>
        <taxon>Amoebozoa</taxon>
        <taxon>Evosea</taxon>
        <taxon>Variosea</taxon>
        <taxon>Cavosteliida</taxon>
        <taxon>Cavosteliaceae</taxon>
        <taxon>Planoprotostelium</taxon>
    </lineage>
</organism>
<dbReference type="AlphaFoldDB" id="A0A2P6N9B0"/>
<reference evidence="2 3" key="1">
    <citation type="journal article" date="2018" name="Genome Biol. Evol.">
        <title>Multiple Roots of Fruiting Body Formation in Amoebozoa.</title>
        <authorList>
            <person name="Hillmann F."/>
            <person name="Forbes G."/>
            <person name="Novohradska S."/>
            <person name="Ferling I."/>
            <person name="Riege K."/>
            <person name="Groth M."/>
            <person name="Westermann M."/>
            <person name="Marz M."/>
            <person name="Spaller T."/>
            <person name="Winckler T."/>
            <person name="Schaap P."/>
            <person name="Glockner G."/>
        </authorList>
    </citation>
    <scope>NUCLEOTIDE SEQUENCE [LARGE SCALE GENOMIC DNA]</scope>
    <source>
        <strain evidence="2 3">Jena</strain>
    </source>
</reference>
<dbReference type="EMBL" id="MDYQ01000145">
    <property type="protein sequence ID" value="PRP80535.1"/>
    <property type="molecule type" value="Genomic_DNA"/>
</dbReference>
<dbReference type="InParanoid" id="A0A2P6N9B0"/>